<dbReference type="PANTHER" id="PTHR48111">
    <property type="entry name" value="REGULATOR OF RPOS"/>
    <property type="match status" value="1"/>
</dbReference>
<dbReference type="PANTHER" id="PTHR48111:SF76">
    <property type="entry name" value="TWO-COMPONENT RESPONSE REGULATOR"/>
    <property type="match status" value="1"/>
</dbReference>
<organism evidence="6 7">
    <name type="scientific">Pseudodesulfovibrio nedwellii</name>
    <dbReference type="NCBI Taxonomy" id="2973072"/>
    <lineage>
        <taxon>Bacteria</taxon>
        <taxon>Pseudomonadati</taxon>
        <taxon>Thermodesulfobacteriota</taxon>
        <taxon>Desulfovibrionia</taxon>
        <taxon>Desulfovibrionales</taxon>
        <taxon>Desulfovibrionaceae</taxon>
    </lineage>
</organism>
<dbReference type="Proteomes" id="UP001317742">
    <property type="component" value="Chromosome"/>
</dbReference>
<dbReference type="SUPFAM" id="SSF46894">
    <property type="entry name" value="C-terminal effector domain of the bipartite response regulators"/>
    <property type="match status" value="1"/>
</dbReference>
<reference evidence="6 7" key="1">
    <citation type="submission" date="2022-08" db="EMBL/GenBank/DDBJ databases">
        <title>Genome Sequence of the sulphate-reducing bacterium, Pseudodesulfovibrio sp. SYK.</title>
        <authorList>
            <person name="Kondo R."/>
            <person name="Kataoka T."/>
        </authorList>
    </citation>
    <scope>NUCLEOTIDE SEQUENCE [LARGE SCALE GENOMIC DNA]</scope>
    <source>
        <strain evidence="6 7">SYK</strain>
    </source>
</reference>
<dbReference type="PROSITE" id="PS50110">
    <property type="entry name" value="RESPONSE_REGULATORY"/>
    <property type="match status" value="1"/>
</dbReference>
<dbReference type="Pfam" id="PF00486">
    <property type="entry name" value="Trans_reg_C"/>
    <property type="match status" value="1"/>
</dbReference>
<evidence type="ECO:0000256" key="1">
    <source>
        <dbReference type="ARBA" id="ARBA00023125"/>
    </source>
</evidence>
<keyword evidence="2" id="KW-0597">Phosphoprotein</keyword>
<name>A0ABN6S4Z0_9BACT</name>
<dbReference type="Gene3D" id="6.10.250.690">
    <property type="match status" value="1"/>
</dbReference>
<evidence type="ECO:0000259" key="5">
    <source>
        <dbReference type="PROSITE" id="PS51755"/>
    </source>
</evidence>
<evidence type="ECO:0000256" key="2">
    <source>
        <dbReference type="PROSITE-ProRule" id="PRU00169"/>
    </source>
</evidence>
<dbReference type="GO" id="GO:0003677">
    <property type="term" value="F:DNA binding"/>
    <property type="evidence" value="ECO:0007669"/>
    <property type="project" value="UniProtKB-KW"/>
</dbReference>
<evidence type="ECO:0000313" key="6">
    <source>
        <dbReference type="EMBL" id="BDQ37243.1"/>
    </source>
</evidence>
<feature type="DNA-binding region" description="OmpR/PhoB-type" evidence="3">
    <location>
        <begin position="125"/>
        <end position="223"/>
    </location>
</feature>
<dbReference type="InterPro" id="IPR016032">
    <property type="entry name" value="Sig_transdc_resp-reg_C-effctor"/>
</dbReference>
<dbReference type="PROSITE" id="PS51755">
    <property type="entry name" value="OMPR_PHOB"/>
    <property type="match status" value="1"/>
</dbReference>
<sequence length="226" mass="25036">MRILLVEDDQTIADYIAKGLRESGFTVDHAATGSDGKDFALNGEYDAAVLDRMLPGIDGLTIIAEMRGRGIDTPVLILSARQSVDDKVAGLQAGGDDYLTKPFSFAELQARLQALIRRASKTPTSSTLKVNGLKLDRFTREVSHSGHPVFLHAREYALLEYMMSNAKRIITKTMILEHIWDYSFDPQTNVVEVLVHRLRAKVDKPFGTNLIQTIRGVGYVLGDTQS</sequence>
<evidence type="ECO:0000256" key="3">
    <source>
        <dbReference type="PROSITE-ProRule" id="PRU01091"/>
    </source>
</evidence>
<feature type="modified residue" description="4-aspartylphosphate" evidence="2">
    <location>
        <position position="51"/>
    </location>
</feature>
<keyword evidence="1 3" id="KW-0238">DNA-binding</keyword>
<dbReference type="EMBL" id="AP026709">
    <property type="protein sequence ID" value="BDQ37243.1"/>
    <property type="molecule type" value="Genomic_DNA"/>
</dbReference>
<dbReference type="RefSeq" id="WP_281763101.1">
    <property type="nucleotide sequence ID" value="NZ_AP026709.1"/>
</dbReference>
<gene>
    <name evidence="6" type="primary">ragA</name>
    <name evidence="6" type="ORF">SYK_16030</name>
</gene>
<evidence type="ECO:0000259" key="4">
    <source>
        <dbReference type="PROSITE" id="PS50110"/>
    </source>
</evidence>
<dbReference type="CDD" id="cd19935">
    <property type="entry name" value="REC_OmpR_CusR-like"/>
    <property type="match status" value="1"/>
</dbReference>
<dbReference type="InterPro" id="IPR011006">
    <property type="entry name" value="CheY-like_superfamily"/>
</dbReference>
<dbReference type="SMART" id="SM00862">
    <property type="entry name" value="Trans_reg_C"/>
    <property type="match status" value="1"/>
</dbReference>
<dbReference type="Gene3D" id="1.10.10.10">
    <property type="entry name" value="Winged helix-like DNA-binding domain superfamily/Winged helix DNA-binding domain"/>
    <property type="match status" value="1"/>
</dbReference>
<feature type="domain" description="OmpR/PhoB-type" evidence="5">
    <location>
        <begin position="125"/>
        <end position="223"/>
    </location>
</feature>
<dbReference type="SUPFAM" id="SSF52172">
    <property type="entry name" value="CheY-like"/>
    <property type="match status" value="1"/>
</dbReference>
<accession>A0ABN6S4Z0</accession>
<dbReference type="InterPro" id="IPR039420">
    <property type="entry name" value="WalR-like"/>
</dbReference>
<dbReference type="Pfam" id="PF00072">
    <property type="entry name" value="Response_reg"/>
    <property type="match status" value="1"/>
</dbReference>
<dbReference type="SMART" id="SM00448">
    <property type="entry name" value="REC"/>
    <property type="match status" value="1"/>
</dbReference>
<dbReference type="InterPro" id="IPR036388">
    <property type="entry name" value="WH-like_DNA-bd_sf"/>
</dbReference>
<dbReference type="Gene3D" id="3.40.50.2300">
    <property type="match status" value="1"/>
</dbReference>
<dbReference type="InterPro" id="IPR001789">
    <property type="entry name" value="Sig_transdc_resp-reg_receiver"/>
</dbReference>
<dbReference type="InterPro" id="IPR001867">
    <property type="entry name" value="OmpR/PhoB-type_DNA-bd"/>
</dbReference>
<evidence type="ECO:0000313" key="7">
    <source>
        <dbReference type="Proteomes" id="UP001317742"/>
    </source>
</evidence>
<dbReference type="CDD" id="cd00383">
    <property type="entry name" value="trans_reg_C"/>
    <property type="match status" value="1"/>
</dbReference>
<keyword evidence="7" id="KW-1185">Reference proteome</keyword>
<protein>
    <submittedName>
        <fullName evidence="6">DNA-binding response regulator</fullName>
    </submittedName>
</protein>
<feature type="domain" description="Response regulatory" evidence="4">
    <location>
        <begin position="2"/>
        <end position="116"/>
    </location>
</feature>
<proteinExistence type="predicted"/>